<gene>
    <name evidence="1" type="ORF">BLNAU_20475</name>
</gene>
<sequence>MKLLCVIGRAIFSEYSGGKTGINGTESCTYRPCFHHTRLISGVTRETSTVLSAKLVFNMLNELTETILAFVSHSFQHSQRS</sequence>
<name>A0ABQ9WYM1_9EUKA</name>
<evidence type="ECO:0000313" key="1">
    <source>
        <dbReference type="EMBL" id="KAK2944616.1"/>
    </source>
</evidence>
<organism evidence="1 2">
    <name type="scientific">Blattamonas nauphoetae</name>
    <dbReference type="NCBI Taxonomy" id="2049346"/>
    <lineage>
        <taxon>Eukaryota</taxon>
        <taxon>Metamonada</taxon>
        <taxon>Preaxostyla</taxon>
        <taxon>Oxymonadida</taxon>
        <taxon>Blattamonas</taxon>
    </lineage>
</organism>
<reference evidence="1 2" key="1">
    <citation type="journal article" date="2022" name="bioRxiv">
        <title>Genomics of Preaxostyla Flagellates Illuminates Evolutionary Transitions and the Path Towards Mitochondrial Loss.</title>
        <authorList>
            <person name="Novak L.V.F."/>
            <person name="Treitli S.C."/>
            <person name="Pyrih J."/>
            <person name="Halakuc P."/>
            <person name="Pipaliya S.V."/>
            <person name="Vacek V."/>
            <person name="Brzon O."/>
            <person name="Soukal P."/>
            <person name="Eme L."/>
            <person name="Dacks J.B."/>
            <person name="Karnkowska A."/>
            <person name="Elias M."/>
            <person name="Hampl V."/>
        </authorList>
    </citation>
    <scope>NUCLEOTIDE SEQUENCE [LARGE SCALE GENOMIC DNA]</scope>
    <source>
        <strain evidence="1">NAU3</strain>
        <tissue evidence="1">Gut</tissue>
    </source>
</reference>
<protein>
    <submittedName>
        <fullName evidence="1">Uncharacterized protein</fullName>
    </submittedName>
</protein>
<dbReference type="EMBL" id="JARBJD010000291">
    <property type="protein sequence ID" value="KAK2944616.1"/>
    <property type="molecule type" value="Genomic_DNA"/>
</dbReference>
<evidence type="ECO:0000313" key="2">
    <source>
        <dbReference type="Proteomes" id="UP001281761"/>
    </source>
</evidence>
<keyword evidence="2" id="KW-1185">Reference proteome</keyword>
<proteinExistence type="predicted"/>
<accession>A0ABQ9WYM1</accession>
<comment type="caution">
    <text evidence="1">The sequence shown here is derived from an EMBL/GenBank/DDBJ whole genome shotgun (WGS) entry which is preliminary data.</text>
</comment>
<dbReference type="Proteomes" id="UP001281761">
    <property type="component" value="Unassembled WGS sequence"/>
</dbReference>